<evidence type="ECO:0000256" key="1">
    <source>
        <dbReference type="SAM" id="MobiDB-lite"/>
    </source>
</evidence>
<keyword evidence="2" id="KW-0472">Membrane</keyword>
<dbReference type="Proteomes" id="UP000176405">
    <property type="component" value="Unassembled WGS sequence"/>
</dbReference>
<keyword evidence="2" id="KW-0812">Transmembrane</keyword>
<feature type="compositionally biased region" description="Low complexity" evidence="1">
    <location>
        <begin position="166"/>
        <end position="180"/>
    </location>
</feature>
<gene>
    <name evidence="3" type="ORF">A3E45_00820</name>
</gene>
<organism evidence="3 4">
    <name type="scientific">Candidatus Daviesbacteria bacterium RIFCSPHIGHO2_12_FULL_43_11</name>
    <dbReference type="NCBI Taxonomy" id="1797780"/>
    <lineage>
        <taxon>Bacteria</taxon>
        <taxon>Candidatus Daviesiibacteriota</taxon>
    </lineage>
</organism>
<name>A0A1F5K690_9BACT</name>
<dbReference type="STRING" id="1797780.A3E45_00820"/>
<comment type="caution">
    <text evidence="3">The sequence shown here is derived from an EMBL/GenBank/DDBJ whole genome shotgun (WGS) entry which is preliminary data.</text>
</comment>
<sequence>MKKTFVSLVTVFISYFFLSVPAVLAVFTFTADPATVTPDQEIQVTVNLTLQNQNNTIYYLEGALKPEGGSNYFSQTWNDSAWTAYTASSNYTSLKQITTDDSGNWTGTLRVKVDTESSYFTGNGNYILKLKRFTEAGSSTWSDSASDVTITVILSPAPTPTPTSAPTPTKTATPTKKPSSIPAKEKSESTISIPPSLLGTSAAQPTESQPQPEVQVAGFQFTNILKIAGGLVLALSGVFVFSLIAKGKKLDI</sequence>
<proteinExistence type="predicted"/>
<reference evidence="3 4" key="1">
    <citation type="journal article" date="2016" name="Nat. Commun.">
        <title>Thousands of microbial genomes shed light on interconnected biogeochemical processes in an aquifer system.</title>
        <authorList>
            <person name="Anantharaman K."/>
            <person name="Brown C.T."/>
            <person name="Hug L.A."/>
            <person name="Sharon I."/>
            <person name="Castelle C.J."/>
            <person name="Probst A.J."/>
            <person name="Thomas B.C."/>
            <person name="Singh A."/>
            <person name="Wilkins M.J."/>
            <person name="Karaoz U."/>
            <person name="Brodie E.L."/>
            <person name="Williams K.H."/>
            <person name="Hubbard S.S."/>
            <person name="Banfield J.F."/>
        </authorList>
    </citation>
    <scope>NUCLEOTIDE SEQUENCE [LARGE SCALE GENOMIC DNA]</scope>
</reference>
<feature type="transmembrane region" description="Helical" evidence="2">
    <location>
        <begin position="224"/>
        <end position="245"/>
    </location>
</feature>
<dbReference type="AlphaFoldDB" id="A0A1F5K690"/>
<accession>A0A1F5K690</accession>
<dbReference type="EMBL" id="MFDH01000011">
    <property type="protein sequence ID" value="OGE36447.1"/>
    <property type="molecule type" value="Genomic_DNA"/>
</dbReference>
<evidence type="ECO:0000256" key="2">
    <source>
        <dbReference type="SAM" id="Phobius"/>
    </source>
</evidence>
<feature type="compositionally biased region" description="Polar residues" evidence="1">
    <location>
        <begin position="189"/>
        <end position="211"/>
    </location>
</feature>
<feature type="region of interest" description="Disordered" evidence="1">
    <location>
        <begin position="155"/>
        <end position="211"/>
    </location>
</feature>
<evidence type="ECO:0000313" key="3">
    <source>
        <dbReference type="EMBL" id="OGE36447.1"/>
    </source>
</evidence>
<keyword evidence="2" id="KW-1133">Transmembrane helix</keyword>
<evidence type="ECO:0000313" key="4">
    <source>
        <dbReference type="Proteomes" id="UP000176405"/>
    </source>
</evidence>
<protein>
    <submittedName>
        <fullName evidence="3">Uncharacterized protein</fullName>
    </submittedName>
</protein>